<keyword evidence="1" id="KW-0812">Transmembrane</keyword>
<dbReference type="SUPFAM" id="SSF56507">
    <property type="entry name" value="Methionine synthase activation domain-like"/>
    <property type="match status" value="1"/>
</dbReference>
<gene>
    <name evidence="3" type="ORF">BOX24_01020</name>
</gene>
<dbReference type="AlphaFoldDB" id="A0A1V3SY87"/>
<feature type="transmembrane region" description="Helical" evidence="1">
    <location>
        <begin position="23"/>
        <end position="44"/>
    </location>
</feature>
<comment type="caution">
    <text evidence="3">The sequence shown here is derived from an EMBL/GenBank/DDBJ whole genome shotgun (WGS) entry which is preliminary data.</text>
</comment>
<accession>A0A1V3SY87</accession>
<dbReference type="Proteomes" id="UP000188586">
    <property type="component" value="Unassembled WGS sequence"/>
</dbReference>
<proteinExistence type="predicted"/>
<evidence type="ECO:0000313" key="4">
    <source>
        <dbReference type="Proteomes" id="UP000188586"/>
    </source>
</evidence>
<dbReference type="Gene3D" id="3.40.109.40">
    <property type="match status" value="1"/>
</dbReference>
<evidence type="ECO:0000259" key="2">
    <source>
        <dbReference type="Pfam" id="PF02965"/>
    </source>
</evidence>
<organism evidence="3 4">
    <name type="scientific">Leptospirillum ferriphilum</name>
    <dbReference type="NCBI Taxonomy" id="178606"/>
    <lineage>
        <taxon>Bacteria</taxon>
        <taxon>Pseudomonadati</taxon>
        <taxon>Nitrospirota</taxon>
        <taxon>Nitrospiria</taxon>
        <taxon>Nitrospirales</taxon>
        <taxon>Nitrospiraceae</taxon>
        <taxon>Leptospirillum</taxon>
    </lineage>
</organism>
<sequence>MQTCGKEELFFPLSRSVSLSKCAFLHGVGGSFPLVFFLCFFLFLRFPVTQGEHMPSMRIGSPVFFNNIPFEIEERQILREMRIPRKSALKELDEPGLAHQIQKAIDEGYRLIQGKGVYRTLALTGREDKRVLTRESSTLFVGEKMEKLLRYCDFASLLVATIGPDLENRVDQLASDEPAYSFFLERVGAWMADYMGILVDRSIEKEAKRFGYGRTFRFGVGYGDWPLSTQKEVMELTQAHKIGVSITESYIMIPRLSVSAVIGWERTLDVPEKKKGAVKQDNADEIEDEG</sequence>
<dbReference type="EMBL" id="MPOJ01000002">
    <property type="protein sequence ID" value="OOH75144.1"/>
    <property type="molecule type" value="Genomic_DNA"/>
</dbReference>
<evidence type="ECO:0000256" key="1">
    <source>
        <dbReference type="SAM" id="Phobius"/>
    </source>
</evidence>
<reference evidence="3 4" key="1">
    <citation type="submission" date="2016-11" db="EMBL/GenBank/DDBJ databases">
        <title>Comparative genomics of co-occurring bacteria in distinct bioleaching systems unravels niche-specific adaptation.</title>
        <authorList>
            <person name="Zhang X."/>
            <person name="Liu X."/>
            <person name="Yin H."/>
        </authorList>
    </citation>
    <scope>NUCLEOTIDE SEQUENCE [LARGE SCALE GENOMIC DNA]</scope>
    <source>
        <strain evidence="3 4">DX</strain>
    </source>
</reference>
<dbReference type="InterPro" id="IPR037010">
    <property type="entry name" value="VitB12-dep_Met_synth_activ_sf"/>
</dbReference>
<feature type="domain" description="AdoMet activation" evidence="2">
    <location>
        <begin position="214"/>
        <end position="263"/>
    </location>
</feature>
<name>A0A1V3SY87_9BACT</name>
<protein>
    <recommendedName>
        <fullName evidence="2">AdoMet activation domain-containing protein</fullName>
    </recommendedName>
</protein>
<keyword evidence="1" id="KW-0472">Membrane</keyword>
<dbReference type="Pfam" id="PF02965">
    <property type="entry name" value="Met_synt_B12"/>
    <property type="match status" value="1"/>
</dbReference>
<dbReference type="GO" id="GO:0008705">
    <property type="term" value="F:methionine synthase activity"/>
    <property type="evidence" value="ECO:0007669"/>
    <property type="project" value="InterPro"/>
</dbReference>
<keyword evidence="1" id="KW-1133">Transmembrane helix</keyword>
<dbReference type="InterPro" id="IPR004223">
    <property type="entry name" value="VitB12-dep_Met_synth_activ_dom"/>
</dbReference>
<evidence type="ECO:0000313" key="3">
    <source>
        <dbReference type="EMBL" id="OOH75144.1"/>
    </source>
</evidence>